<dbReference type="Proteomes" id="UP000320496">
    <property type="component" value="Chromosome"/>
</dbReference>
<dbReference type="Gene3D" id="3.30.530.20">
    <property type="match status" value="1"/>
</dbReference>
<organism evidence="1 2">
    <name type="scientific">Maioricimonas rarisocia</name>
    <dbReference type="NCBI Taxonomy" id="2528026"/>
    <lineage>
        <taxon>Bacteria</taxon>
        <taxon>Pseudomonadati</taxon>
        <taxon>Planctomycetota</taxon>
        <taxon>Planctomycetia</taxon>
        <taxon>Planctomycetales</taxon>
        <taxon>Planctomycetaceae</taxon>
        <taxon>Maioricimonas</taxon>
    </lineage>
</organism>
<evidence type="ECO:0000313" key="1">
    <source>
        <dbReference type="EMBL" id="QDU37873.1"/>
    </source>
</evidence>
<dbReference type="AlphaFoldDB" id="A0A517Z5X3"/>
<dbReference type="RefSeq" id="WP_197444304.1">
    <property type="nucleotide sequence ID" value="NZ_CP036275.1"/>
</dbReference>
<proteinExistence type="predicted"/>
<reference evidence="1 2" key="1">
    <citation type="submission" date="2019-02" db="EMBL/GenBank/DDBJ databases">
        <title>Deep-cultivation of Planctomycetes and their phenomic and genomic characterization uncovers novel biology.</title>
        <authorList>
            <person name="Wiegand S."/>
            <person name="Jogler M."/>
            <person name="Boedeker C."/>
            <person name="Pinto D."/>
            <person name="Vollmers J."/>
            <person name="Rivas-Marin E."/>
            <person name="Kohn T."/>
            <person name="Peeters S.H."/>
            <person name="Heuer A."/>
            <person name="Rast P."/>
            <person name="Oberbeckmann S."/>
            <person name="Bunk B."/>
            <person name="Jeske O."/>
            <person name="Meyerdierks A."/>
            <person name="Storesund J.E."/>
            <person name="Kallscheuer N."/>
            <person name="Luecker S."/>
            <person name="Lage O.M."/>
            <person name="Pohl T."/>
            <person name="Merkel B.J."/>
            <person name="Hornburger P."/>
            <person name="Mueller R.-W."/>
            <person name="Bruemmer F."/>
            <person name="Labrenz M."/>
            <person name="Spormann A.M."/>
            <person name="Op den Camp H."/>
            <person name="Overmann J."/>
            <person name="Amann R."/>
            <person name="Jetten M.S.M."/>
            <person name="Mascher T."/>
            <person name="Medema M.H."/>
            <person name="Devos D.P."/>
            <person name="Kaster A.-K."/>
            <person name="Ovreas L."/>
            <person name="Rohde M."/>
            <person name="Galperin M.Y."/>
            <person name="Jogler C."/>
        </authorList>
    </citation>
    <scope>NUCLEOTIDE SEQUENCE [LARGE SCALE GENOMIC DNA]</scope>
    <source>
        <strain evidence="1 2">Mal4</strain>
    </source>
</reference>
<dbReference type="SUPFAM" id="SSF55961">
    <property type="entry name" value="Bet v1-like"/>
    <property type="match status" value="1"/>
</dbReference>
<gene>
    <name evidence="1" type="ORF">Mal4_21900</name>
</gene>
<keyword evidence="2" id="KW-1185">Reference proteome</keyword>
<dbReference type="KEGG" id="mri:Mal4_21900"/>
<protein>
    <submittedName>
        <fullName evidence="1">Polyketide cyclase / dehydrase and lipid transport</fullName>
    </submittedName>
</protein>
<dbReference type="InterPro" id="IPR023393">
    <property type="entry name" value="START-like_dom_sf"/>
</dbReference>
<dbReference type="EMBL" id="CP036275">
    <property type="protein sequence ID" value="QDU37873.1"/>
    <property type="molecule type" value="Genomic_DNA"/>
</dbReference>
<dbReference type="InterPro" id="IPR019587">
    <property type="entry name" value="Polyketide_cyclase/dehydratase"/>
</dbReference>
<sequence>MSTVSVSREIAAPPEEVFRVFSDLPHAAERIEGIKRIEVLSDVPPGVGFRWRETREMFGREHSEEMEMTGFDPPHGYLVEAESCGCHYFSEFTFTAVDSGTRATMSFRGEPISLMAKLMMPISRLFSGTVVRMIGKDLDDLKRAIESPAASPSATPAET</sequence>
<name>A0A517Z5X3_9PLAN</name>
<evidence type="ECO:0000313" key="2">
    <source>
        <dbReference type="Proteomes" id="UP000320496"/>
    </source>
</evidence>
<accession>A0A517Z5X3</accession>
<dbReference type="Pfam" id="PF10604">
    <property type="entry name" value="Polyketide_cyc2"/>
    <property type="match status" value="1"/>
</dbReference>